<keyword evidence="3 8" id="KW-0808">Transferase</keyword>
<comment type="similarity">
    <text evidence="1">Belongs to the thiolase-like superfamily. Thiolase family.</text>
</comment>
<dbReference type="InterPro" id="IPR020615">
    <property type="entry name" value="Thiolase_acyl_enz_int_AS"/>
</dbReference>
<feature type="non-terminal residue" evidence="8">
    <location>
        <position position="215"/>
    </location>
</feature>
<evidence type="ECO:0000256" key="1">
    <source>
        <dbReference type="ARBA" id="ARBA00010982"/>
    </source>
</evidence>
<dbReference type="PANTHER" id="PTHR18919:SF107">
    <property type="entry name" value="ACETYL-COA ACETYLTRANSFERASE, CYTOSOLIC"/>
    <property type="match status" value="1"/>
</dbReference>
<dbReference type="SUPFAM" id="SSF53901">
    <property type="entry name" value="Thiolase-like"/>
    <property type="match status" value="1"/>
</dbReference>
<dbReference type="InterPro" id="IPR020616">
    <property type="entry name" value="Thiolase_N"/>
</dbReference>
<dbReference type="Gene3D" id="3.40.47.10">
    <property type="match status" value="1"/>
</dbReference>
<protein>
    <recommendedName>
        <fullName evidence="6">Probable acetyl-CoA acetyltransferase</fullName>
        <ecNumber evidence="2">2.3.1.9</ecNumber>
    </recommendedName>
    <alternativeName>
        <fullName evidence="5">Acetoacetyl-CoA thiolase</fullName>
    </alternativeName>
</protein>
<dbReference type="CDD" id="cd00751">
    <property type="entry name" value="thiolase"/>
    <property type="match status" value="1"/>
</dbReference>
<dbReference type="AlphaFoldDB" id="A0A850C8K4"/>
<dbReference type="GO" id="GO:0003985">
    <property type="term" value="F:acetyl-CoA C-acetyltransferase activity"/>
    <property type="evidence" value="ECO:0007669"/>
    <property type="project" value="UniProtKB-EC"/>
</dbReference>
<feature type="domain" description="Thiolase N-terminal" evidence="7">
    <location>
        <begin position="9"/>
        <end position="214"/>
    </location>
</feature>
<dbReference type="InterPro" id="IPR016039">
    <property type="entry name" value="Thiolase-like"/>
</dbReference>
<dbReference type="Proteomes" id="UP000574690">
    <property type="component" value="Unassembled WGS sequence"/>
</dbReference>
<evidence type="ECO:0000256" key="2">
    <source>
        <dbReference type="ARBA" id="ARBA00012705"/>
    </source>
</evidence>
<comment type="caution">
    <text evidence="8">The sequence shown here is derived from an EMBL/GenBank/DDBJ whole genome shotgun (WGS) entry which is preliminary data.</text>
</comment>
<evidence type="ECO:0000259" key="7">
    <source>
        <dbReference type="Pfam" id="PF00108"/>
    </source>
</evidence>
<keyword evidence="4 8" id="KW-0012">Acyltransferase</keyword>
<organism evidence="8 9">
    <name type="scientific">Glycomyces artemisiae</name>
    <dbReference type="NCBI Taxonomy" id="1076443"/>
    <lineage>
        <taxon>Bacteria</taxon>
        <taxon>Bacillati</taxon>
        <taxon>Actinomycetota</taxon>
        <taxon>Actinomycetes</taxon>
        <taxon>Glycomycetales</taxon>
        <taxon>Glycomycetaceae</taxon>
        <taxon>Glycomyces</taxon>
    </lineage>
</organism>
<evidence type="ECO:0000256" key="3">
    <source>
        <dbReference type="ARBA" id="ARBA00022679"/>
    </source>
</evidence>
<reference evidence="8 9" key="1">
    <citation type="submission" date="2020-05" db="EMBL/GenBank/DDBJ databases">
        <title>DNA-SIP metagenomic assembled genomes.</title>
        <authorList>
            <person name="Yu J."/>
        </authorList>
    </citation>
    <scope>NUCLEOTIDE SEQUENCE [LARGE SCALE GENOMIC DNA]</scope>
    <source>
        <strain evidence="8">Bin5.27</strain>
    </source>
</reference>
<name>A0A850C8K4_9ACTN</name>
<gene>
    <name evidence="8" type="ORF">HOQ43_01325</name>
</gene>
<sequence length="215" mass="21944">MGIHHESTVILAAARTPIGRFGGSLADVPATALAGAAIRAALERSGVDPARIGQVILGHVLPAGCGQNPARQAAVAAGIPMHVPSLSVNKVCLSGMTAVGLADALLRTGACEFVVAGGMESMTRAPHLLPGSRRGFKYGDVTMLDHTAFDGLTDAYDGVSMGESTERHAQRLGLPRADQDAFALASQQKAAKGADARAAEITPVDTGKAIVDADE</sequence>
<evidence type="ECO:0000313" key="8">
    <source>
        <dbReference type="EMBL" id="NUQ87096.1"/>
    </source>
</evidence>
<dbReference type="PANTHER" id="PTHR18919">
    <property type="entry name" value="ACETYL-COA C-ACYLTRANSFERASE"/>
    <property type="match status" value="1"/>
</dbReference>
<dbReference type="InterPro" id="IPR002155">
    <property type="entry name" value="Thiolase"/>
</dbReference>
<evidence type="ECO:0000256" key="5">
    <source>
        <dbReference type="ARBA" id="ARBA00030755"/>
    </source>
</evidence>
<dbReference type="Pfam" id="PF00108">
    <property type="entry name" value="Thiolase_N"/>
    <property type="match status" value="1"/>
</dbReference>
<evidence type="ECO:0000256" key="4">
    <source>
        <dbReference type="ARBA" id="ARBA00023315"/>
    </source>
</evidence>
<proteinExistence type="inferred from homology"/>
<dbReference type="EMBL" id="JABFXE010000057">
    <property type="protein sequence ID" value="NUQ87096.1"/>
    <property type="molecule type" value="Genomic_DNA"/>
</dbReference>
<dbReference type="EC" id="2.3.1.9" evidence="2"/>
<evidence type="ECO:0000313" key="9">
    <source>
        <dbReference type="Proteomes" id="UP000574690"/>
    </source>
</evidence>
<evidence type="ECO:0000256" key="6">
    <source>
        <dbReference type="ARBA" id="ARBA00040529"/>
    </source>
</evidence>
<accession>A0A850C8K4</accession>
<dbReference type="PROSITE" id="PS00098">
    <property type="entry name" value="THIOLASE_1"/>
    <property type="match status" value="1"/>
</dbReference>